<dbReference type="STRING" id="1385510.GCA_000425205_00896"/>
<dbReference type="EMBL" id="AVPE01000002">
    <property type="protein sequence ID" value="KGX93365.1"/>
    <property type="molecule type" value="Genomic_DNA"/>
</dbReference>
<dbReference type="OrthoDB" id="2721191at2"/>
<dbReference type="AlphaFoldDB" id="A0A0A5GQB7"/>
<protein>
    <submittedName>
        <fullName evidence="2">Uncharacterized protein</fullName>
    </submittedName>
</protein>
<dbReference type="Proteomes" id="UP000030528">
    <property type="component" value="Unassembled WGS sequence"/>
</dbReference>
<keyword evidence="1" id="KW-0812">Transmembrane</keyword>
<comment type="caution">
    <text evidence="2">The sequence shown here is derived from an EMBL/GenBank/DDBJ whole genome shotgun (WGS) entry which is preliminary data.</text>
</comment>
<organism evidence="2 3">
    <name type="scientific">Pontibacillus halophilus JSM 076056 = DSM 19796</name>
    <dbReference type="NCBI Taxonomy" id="1385510"/>
    <lineage>
        <taxon>Bacteria</taxon>
        <taxon>Bacillati</taxon>
        <taxon>Bacillota</taxon>
        <taxon>Bacilli</taxon>
        <taxon>Bacillales</taxon>
        <taxon>Bacillaceae</taxon>
        <taxon>Pontibacillus</taxon>
    </lineage>
</organism>
<sequence>MIQHAWLRILLACFLLYMAWPFLGVQGSTVATLFWGAWLAFFLLVIGANLAIVLRFRSKPQFHEKEEKRRLLGRN</sequence>
<proteinExistence type="predicted"/>
<keyword evidence="3" id="KW-1185">Reference proteome</keyword>
<evidence type="ECO:0000313" key="3">
    <source>
        <dbReference type="Proteomes" id="UP000030528"/>
    </source>
</evidence>
<evidence type="ECO:0000313" key="2">
    <source>
        <dbReference type="EMBL" id="KGX93365.1"/>
    </source>
</evidence>
<keyword evidence="1" id="KW-1133">Transmembrane helix</keyword>
<gene>
    <name evidence="2" type="ORF">N781_09930</name>
</gene>
<dbReference type="eggNOG" id="ENOG50338I9">
    <property type="taxonomic scope" value="Bacteria"/>
</dbReference>
<keyword evidence="1" id="KW-0472">Membrane</keyword>
<feature type="transmembrane region" description="Helical" evidence="1">
    <location>
        <begin position="35"/>
        <end position="56"/>
    </location>
</feature>
<dbReference type="RefSeq" id="WP_026801930.1">
    <property type="nucleotide sequence ID" value="NZ_AVPE01000002.1"/>
</dbReference>
<reference evidence="2 3" key="1">
    <citation type="submission" date="2013-08" db="EMBL/GenBank/DDBJ databases">
        <authorList>
            <person name="Huang J."/>
            <person name="Wang G."/>
        </authorList>
    </citation>
    <scope>NUCLEOTIDE SEQUENCE [LARGE SCALE GENOMIC DNA]</scope>
    <source>
        <strain evidence="2 3">JSM 076056</strain>
    </source>
</reference>
<feature type="transmembrane region" description="Helical" evidence="1">
    <location>
        <begin position="5"/>
        <end position="23"/>
    </location>
</feature>
<evidence type="ECO:0000256" key="1">
    <source>
        <dbReference type="SAM" id="Phobius"/>
    </source>
</evidence>
<name>A0A0A5GQB7_9BACI</name>
<accession>A0A0A5GQB7</accession>